<dbReference type="Proteomes" id="UP001187471">
    <property type="component" value="Unassembled WGS sequence"/>
</dbReference>
<dbReference type="AlphaFoldDB" id="A0AA88QUU9"/>
<proteinExistence type="predicted"/>
<dbReference type="Gene3D" id="1.10.510.10">
    <property type="entry name" value="Transferase(Phosphotransferase) domain 1"/>
    <property type="match status" value="1"/>
</dbReference>
<organism evidence="2 3">
    <name type="scientific">Escallonia rubra</name>
    <dbReference type="NCBI Taxonomy" id="112253"/>
    <lineage>
        <taxon>Eukaryota</taxon>
        <taxon>Viridiplantae</taxon>
        <taxon>Streptophyta</taxon>
        <taxon>Embryophyta</taxon>
        <taxon>Tracheophyta</taxon>
        <taxon>Spermatophyta</taxon>
        <taxon>Magnoliopsida</taxon>
        <taxon>eudicotyledons</taxon>
        <taxon>Gunneridae</taxon>
        <taxon>Pentapetalae</taxon>
        <taxon>asterids</taxon>
        <taxon>campanulids</taxon>
        <taxon>Escalloniales</taxon>
        <taxon>Escalloniaceae</taxon>
        <taxon>Escallonia</taxon>
    </lineage>
</organism>
<keyword evidence="3" id="KW-1185">Reference proteome</keyword>
<accession>A0AA88QUU9</accession>
<gene>
    <name evidence="2" type="ORF">RJ640_019034</name>
</gene>
<evidence type="ECO:0000259" key="1">
    <source>
        <dbReference type="PROSITE" id="PS50011"/>
    </source>
</evidence>
<evidence type="ECO:0000313" key="3">
    <source>
        <dbReference type="Proteomes" id="UP001187471"/>
    </source>
</evidence>
<dbReference type="PANTHER" id="PTHR48007:SF55">
    <property type="entry name" value="PROTEIN KINASE DOMAIN-CONTAINING PROTEIN"/>
    <property type="match status" value="1"/>
</dbReference>
<protein>
    <recommendedName>
        <fullName evidence="1">Protein kinase domain-containing protein</fullName>
    </recommendedName>
</protein>
<dbReference type="GO" id="GO:0005524">
    <property type="term" value="F:ATP binding"/>
    <property type="evidence" value="ECO:0007669"/>
    <property type="project" value="InterPro"/>
</dbReference>
<dbReference type="PROSITE" id="PS50011">
    <property type="entry name" value="PROTEIN_KINASE_DOM"/>
    <property type="match status" value="1"/>
</dbReference>
<reference evidence="2" key="1">
    <citation type="submission" date="2022-12" db="EMBL/GenBank/DDBJ databases">
        <title>Draft genome assemblies for two species of Escallonia (Escalloniales).</title>
        <authorList>
            <person name="Chanderbali A."/>
            <person name="Dervinis C."/>
            <person name="Anghel I."/>
            <person name="Soltis D."/>
            <person name="Soltis P."/>
            <person name="Zapata F."/>
        </authorList>
    </citation>
    <scope>NUCLEOTIDE SEQUENCE</scope>
    <source>
        <strain evidence="2">UCBG92.1500</strain>
        <tissue evidence="2">Leaf</tissue>
    </source>
</reference>
<dbReference type="Pfam" id="PF07714">
    <property type="entry name" value="PK_Tyr_Ser-Thr"/>
    <property type="match status" value="1"/>
</dbReference>
<dbReference type="EMBL" id="JAVXUO010003123">
    <property type="protein sequence ID" value="KAK2966505.1"/>
    <property type="molecule type" value="Genomic_DNA"/>
</dbReference>
<name>A0AA88QUU9_9ASTE</name>
<dbReference type="PANTHER" id="PTHR48007">
    <property type="entry name" value="LEUCINE-RICH REPEAT RECEPTOR-LIKE PROTEIN KINASE PXC1"/>
    <property type="match status" value="1"/>
</dbReference>
<evidence type="ECO:0000313" key="2">
    <source>
        <dbReference type="EMBL" id="KAK2966505.1"/>
    </source>
</evidence>
<comment type="caution">
    <text evidence="2">The sequence shown here is derived from an EMBL/GenBank/DDBJ whole genome shotgun (WGS) entry which is preliminary data.</text>
</comment>
<dbReference type="GO" id="GO:0004672">
    <property type="term" value="F:protein kinase activity"/>
    <property type="evidence" value="ECO:0007669"/>
    <property type="project" value="InterPro"/>
</dbReference>
<feature type="domain" description="Protein kinase" evidence="1">
    <location>
        <begin position="58"/>
        <end position="336"/>
    </location>
</feature>
<dbReference type="InterPro" id="IPR046959">
    <property type="entry name" value="PRK1-6/SRF4-like"/>
</dbReference>
<dbReference type="SUPFAM" id="SSF56112">
    <property type="entry name" value="Protein kinase-like (PK-like)"/>
    <property type="match status" value="1"/>
</dbReference>
<dbReference type="InterPro" id="IPR000719">
    <property type="entry name" value="Prot_kinase_dom"/>
</dbReference>
<sequence length="341" mass="38972">MLSRAFTKARKSPRLVGENGDENSYRSACIDEYEDFIIGFMEDLPLTNCEDEDDRGSHVTLREVLRGSVGVVGESRLGMTEKVVLLQGKIHTLKRFRKVSVRRGEFGRRIERLAQVSRKCKYLVPLTAYLYTKRIKFVVCDYYPMGSLADLLTGTRELGHTALQWKQRLKIIFHIARAIAFIHSQCPSYDRHLRMNVHGNLKPSNVMISVDLCARVSDYGFIQLAERVEVSDTGQPKPPPPTESLYSDFLSQKSDIYNFGIIVLDVLGGPEAPSHEKRKWIVENEELIKNGDREFFEFVVEGKEKRQALTVMEVALACTDKFPDTRPSIEQISSYLRDLCK</sequence>
<dbReference type="InterPro" id="IPR011009">
    <property type="entry name" value="Kinase-like_dom_sf"/>
</dbReference>
<dbReference type="InterPro" id="IPR001245">
    <property type="entry name" value="Ser-Thr/Tyr_kinase_cat_dom"/>
</dbReference>